<reference evidence="3" key="1">
    <citation type="submission" date="2023-02" db="EMBL/GenBank/DDBJ databases">
        <title>Genome of toxic invasive species Heracleum sosnowskyi carries increased number of genes despite the absence of recent whole-genome duplications.</title>
        <authorList>
            <person name="Schelkunov M."/>
            <person name="Shtratnikova V."/>
            <person name="Makarenko M."/>
            <person name="Klepikova A."/>
            <person name="Omelchenko D."/>
            <person name="Novikova G."/>
            <person name="Obukhova E."/>
            <person name="Bogdanov V."/>
            <person name="Penin A."/>
            <person name="Logacheva M."/>
        </authorList>
    </citation>
    <scope>NUCLEOTIDE SEQUENCE</scope>
    <source>
        <strain evidence="3">Hsosn_3</strain>
        <tissue evidence="3">Leaf</tissue>
    </source>
</reference>
<keyword evidence="4" id="KW-1185">Reference proteome</keyword>
<dbReference type="PANTHER" id="PTHR46033">
    <property type="entry name" value="PROTEIN MAIN-LIKE 2"/>
    <property type="match status" value="1"/>
</dbReference>
<dbReference type="InterPro" id="IPR019557">
    <property type="entry name" value="AminoTfrase-like_pln_mobile"/>
</dbReference>
<evidence type="ECO:0000256" key="1">
    <source>
        <dbReference type="SAM" id="MobiDB-lite"/>
    </source>
</evidence>
<feature type="compositionally biased region" description="Low complexity" evidence="1">
    <location>
        <begin position="358"/>
        <end position="373"/>
    </location>
</feature>
<dbReference type="InterPro" id="IPR044824">
    <property type="entry name" value="MAIN-like"/>
</dbReference>
<feature type="region of interest" description="Disordered" evidence="1">
    <location>
        <begin position="354"/>
        <end position="373"/>
    </location>
</feature>
<evidence type="ECO:0000259" key="2">
    <source>
        <dbReference type="Pfam" id="PF10536"/>
    </source>
</evidence>
<feature type="region of interest" description="Disordered" evidence="1">
    <location>
        <begin position="379"/>
        <end position="404"/>
    </location>
</feature>
<comment type="caution">
    <text evidence="3">The sequence shown here is derived from an EMBL/GenBank/DDBJ whole genome shotgun (WGS) entry which is preliminary data.</text>
</comment>
<name>A0AAD8HT71_9APIA</name>
<accession>A0AAD8HT71</accession>
<proteinExistence type="predicted"/>
<evidence type="ECO:0000313" key="4">
    <source>
        <dbReference type="Proteomes" id="UP001237642"/>
    </source>
</evidence>
<dbReference type="Pfam" id="PF10536">
    <property type="entry name" value="PMD"/>
    <property type="match status" value="1"/>
</dbReference>
<feature type="region of interest" description="Disordered" evidence="1">
    <location>
        <begin position="426"/>
        <end position="465"/>
    </location>
</feature>
<sequence length="465" mass="52860">MDTDDDILSMDPRPRDPSILHLQSTHRSSVVWDVGGGDNLRSRSRNPNNIKLPSLHPRMVSLLMDLRMDGVSRLAGIKIDWVKGGLANYIEDVFGARPTEKSGPTEKYGPTEKSSALVGGRLKFTWLNSFFSFLRDDASDVELKHYTQSYVLQLKGGVLFTDHSRGQVHCMYIPLIHDLGKCAKLSRGSDVLAFLYMELCKACHKDKDEIAGCLLLLQLWAWSKLHSLAPISRGPCHIWGDLAWPHGLSWCSHLSFIDSDGGSVHLDDERDEHLHDKEDIHTGETSTWVDDDHVRHHEVESIAVDPKERSFLPNWNLLLSNDSLFTQSPCQAPLHQPLDRQQLPLAHQHVPVAHTDQQHQVPPAQAAQQQQVPPINPQQPLVQQQQQPINQQLSPTHHQQHVPPAQATKQLQVPPVQHPAQREHIMQLRTRKHVDRDFGTNSKKKIHPNSKKENEIRPYKRRHLV</sequence>
<dbReference type="GO" id="GO:0010073">
    <property type="term" value="P:meristem maintenance"/>
    <property type="evidence" value="ECO:0007669"/>
    <property type="project" value="InterPro"/>
</dbReference>
<protein>
    <recommendedName>
        <fullName evidence="2">Aminotransferase-like plant mobile domain-containing protein</fullName>
    </recommendedName>
</protein>
<reference evidence="3" key="2">
    <citation type="submission" date="2023-05" db="EMBL/GenBank/DDBJ databases">
        <authorList>
            <person name="Schelkunov M.I."/>
        </authorList>
    </citation>
    <scope>NUCLEOTIDE SEQUENCE</scope>
    <source>
        <strain evidence="3">Hsosn_3</strain>
        <tissue evidence="3">Leaf</tissue>
    </source>
</reference>
<dbReference type="PANTHER" id="PTHR46033:SF8">
    <property type="entry name" value="PROTEIN MAINTENANCE OF MERISTEMS-LIKE"/>
    <property type="match status" value="1"/>
</dbReference>
<dbReference type="Proteomes" id="UP001237642">
    <property type="component" value="Unassembled WGS sequence"/>
</dbReference>
<evidence type="ECO:0000313" key="3">
    <source>
        <dbReference type="EMBL" id="KAK1372416.1"/>
    </source>
</evidence>
<organism evidence="3 4">
    <name type="scientific">Heracleum sosnowskyi</name>
    <dbReference type="NCBI Taxonomy" id="360622"/>
    <lineage>
        <taxon>Eukaryota</taxon>
        <taxon>Viridiplantae</taxon>
        <taxon>Streptophyta</taxon>
        <taxon>Embryophyta</taxon>
        <taxon>Tracheophyta</taxon>
        <taxon>Spermatophyta</taxon>
        <taxon>Magnoliopsida</taxon>
        <taxon>eudicotyledons</taxon>
        <taxon>Gunneridae</taxon>
        <taxon>Pentapetalae</taxon>
        <taxon>asterids</taxon>
        <taxon>campanulids</taxon>
        <taxon>Apiales</taxon>
        <taxon>Apiaceae</taxon>
        <taxon>Apioideae</taxon>
        <taxon>apioid superclade</taxon>
        <taxon>Tordylieae</taxon>
        <taxon>Tordyliinae</taxon>
        <taxon>Heracleum</taxon>
    </lineage>
</organism>
<dbReference type="EMBL" id="JAUIZM010000007">
    <property type="protein sequence ID" value="KAK1372416.1"/>
    <property type="molecule type" value="Genomic_DNA"/>
</dbReference>
<feature type="compositionally biased region" description="Low complexity" evidence="1">
    <location>
        <begin position="379"/>
        <end position="393"/>
    </location>
</feature>
<dbReference type="AlphaFoldDB" id="A0AAD8HT71"/>
<gene>
    <name evidence="3" type="ORF">POM88_028609</name>
</gene>
<feature type="domain" description="Aminotransferase-like plant mobile" evidence="2">
    <location>
        <begin position="112"/>
        <end position="230"/>
    </location>
</feature>